<evidence type="ECO:0000259" key="11">
    <source>
        <dbReference type="PROSITE" id="PS50011"/>
    </source>
</evidence>
<keyword evidence="6 12" id="KW-0418">Kinase</keyword>
<dbReference type="EMBL" id="KI546168">
    <property type="protein sequence ID" value="EST41695.1"/>
    <property type="molecule type" value="Genomic_DNA"/>
</dbReference>
<dbReference type="PANTHER" id="PTHR44899:SF7">
    <property type="entry name" value="NIMA-RELATED KINASE"/>
    <property type="match status" value="1"/>
</dbReference>
<dbReference type="GO" id="GO:0005524">
    <property type="term" value="F:ATP binding"/>
    <property type="evidence" value="ECO:0007669"/>
    <property type="project" value="UniProtKB-KW"/>
</dbReference>
<dbReference type="VEuPathDB" id="GiardiaDB:SS50377_23129"/>
<protein>
    <recommendedName>
        <fullName evidence="2">non-specific serine/threonine protein kinase</fullName>
        <ecNumber evidence="2">2.7.11.1</ecNumber>
    </recommendedName>
</protein>
<accession>V6LB84</accession>
<evidence type="ECO:0000256" key="8">
    <source>
        <dbReference type="ARBA" id="ARBA00047899"/>
    </source>
</evidence>
<evidence type="ECO:0000256" key="6">
    <source>
        <dbReference type="ARBA" id="ARBA00022777"/>
    </source>
</evidence>
<proteinExistence type="inferred from homology"/>
<reference evidence="12 13" key="1">
    <citation type="journal article" date="2014" name="PLoS Genet.">
        <title>The Genome of Spironucleus salmonicida Highlights a Fish Pathogen Adapted to Fluctuating Environments.</title>
        <authorList>
            <person name="Xu F."/>
            <person name="Jerlstrom-Hultqvist J."/>
            <person name="Einarsson E."/>
            <person name="Astvaldsson A."/>
            <person name="Svard S.G."/>
            <person name="Andersson J.O."/>
        </authorList>
    </citation>
    <scope>NUCLEOTIDE SEQUENCE</scope>
    <source>
        <strain evidence="13">ATCC 50377</strain>
    </source>
</reference>
<dbReference type="OrthoDB" id="248923at2759"/>
<dbReference type="Pfam" id="PF00069">
    <property type="entry name" value="Pkinase"/>
    <property type="match status" value="1"/>
</dbReference>
<gene>
    <name evidence="12" type="ORF">SS50377_18782</name>
    <name evidence="13" type="ORF">SS50377_23129</name>
</gene>
<evidence type="ECO:0000256" key="9">
    <source>
        <dbReference type="ARBA" id="ARBA00048679"/>
    </source>
</evidence>
<dbReference type="PRINTS" id="PR00109">
    <property type="entry name" value="TYRKINASE"/>
</dbReference>
<evidence type="ECO:0000256" key="4">
    <source>
        <dbReference type="ARBA" id="ARBA00022679"/>
    </source>
</evidence>
<organism evidence="12">
    <name type="scientific">Spironucleus salmonicida</name>
    <dbReference type="NCBI Taxonomy" id="348837"/>
    <lineage>
        <taxon>Eukaryota</taxon>
        <taxon>Metamonada</taxon>
        <taxon>Diplomonadida</taxon>
        <taxon>Hexamitidae</taxon>
        <taxon>Hexamitinae</taxon>
        <taxon>Spironucleus</taxon>
    </lineage>
</organism>
<evidence type="ECO:0000256" key="3">
    <source>
        <dbReference type="ARBA" id="ARBA00022527"/>
    </source>
</evidence>
<keyword evidence="7" id="KW-0067">ATP-binding</keyword>
<evidence type="ECO:0000313" key="13">
    <source>
        <dbReference type="EMBL" id="KAH0575496.1"/>
    </source>
</evidence>
<evidence type="ECO:0000256" key="10">
    <source>
        <dbReference type="SAM" id="MobiDB-lite"/>
    </source>
</evidence>
<dbReference type="GO" id="GO:0004674">
    <property type="term" value="F:protein serine/threonine kinase activity"/>
    <property type="evidence" value="ECO:0007669"/>
    <property type="project" value="UniProtKB-KW"/>
</dbReference>
<evidence type="ECO:0000313" key="12">
    <source>
        <dbReference type="EMBL" id="EST41695.1"/>
    </source>
</evidence>
<feature type="domain" description="Protein kinase" evidence="11">
    <location>
        <begin position="9"/>
        <end position="270"/>
    </location>
</feature>
<evidence type="ECO:0000256" key="5">
    <source>
        <dbReference type="ARBA" id="ARBA00022741"/>
    </source>
</evidence>
<evidence type="ECO:0000256" key="2">
    <source>
        <dbReference type="ARBA" id="ARBA00012513"/>
    </source>
</evidence>
<keyword evidence="3" id="KW-0723">Serine/threonine-protein kinase</keyword>
<dbReference type="SUPFAM" id="SSF56112">
    <property type="entry name" value="Protein kinase-like (PK-like)"/>
    <property type="match status" value="1"/>
</dbReference>
<dbReference type="InterPro" id="IPR011009">
    <property type="entry name" value="Kinase-like_dom_sf"/>
</dbReference>
<dbReference type="PROSITE" id="PS50011">
    <property type="entry name" value="PROTEIN_KINASE_DOM"/>
    <property type="match status" value="1"/>
</dbReference>
<dbReference type="PANTHER" id="PTHR44899">
    <property type="entry name" value="CAMK FAMILY PROTEIN KINASE"/>
    <property type="match status" value="1"/>
</dbReference>
<evidence type="ECO:0000256" key="7">
    <source>
        <dbReference type="ARBA" id="ARBA00022840"/>
    </source>
</evidence>
<dbReference type="EMBL" id="AUWU02000003">
    <property type="protein sequence ID" value="KAH0575496.1"/>
    <property type="molecule type" value="Genomic_DNA"/>
</dbReference>
<reference evidence="13" key="2">
    <citation type="submission" date="2020-12" db="EMBL/GenBank/DDBJ databases">
        <title>New Spironucleus salmonicida genome in near-complete chromosomes.</title>
        <authorList>
            <person name="Xu F."/>
            <person name="Kurt Z."/>
            <person name="Jimenez-Gonzalez A."/>
            <person name="Astvaldsson A."/>
            <person name="Andersson J.O."/>
            <person name="Svard S.G."/>
        </authorList>
    </citation>
    <scope>NUCLEOTIDE SEQUENCE</scope>
    <source>
        <strain evidence="13">ATCC 50377</strain>
    </source>
</reference>
<dbReference type="EC" id="2.7.11.1" evidence="2"/>
<name>V6LB84_9EUKA</name>
<comment type="catalytic activity">
    <reaction evidence="9">
        <text>L-seryl-[protein] + ATP = O-phospho-L-seryl-[protein] + ADP + H(+)</text>
        <dbReference type="Rhea" id="RHEA:17989"/>
        <dbReference type="Rhea" id="RHEA-COMP:9863"/>
        <dbReference type="Rhea" id="RHEA-COMP:11604"/>
        <dbReference type="ChEBI" id="CHEBI:15378"/>
        <dbReference type="ChEBI" id="CHEBI:29999"/>
        <dbReference type="ChEBI" id="CHEBI:30616"/>
        <dbReference type="ChEBI" id="CHEBI:83421"/>
        <dbReference type="ChEBI" id="CHEBI:456216"/>
        <dbReference type="EC" id="2.7.11.1"/>
    </reaction>
</comment>
<feature type="compositionally biased region" description="Polar residues" evidence="10">
    <location>
        <begin position="301"/>
        <end position="311"/>
    </location>
</feature>
<evidence type="ECO:0000313" key="14">
    <source>
        <dbReference type="Proteomes" id="UP000018208"/>
    </source>
</evidence>
<dbReference type="Proteomes" id="UP000018208">
    <property type="component" value="Unassembled WGS sequence"/>
</dbReference>
<sequence length="476" mass="54751">MPHSTLADFELLNQVGKGSFGTVFKARRKKDGGIYCLKEIRLQGASQAEIQTAVNECNLLASIDSPYVVKYFDSFVDQSTETLWMVMEFASKGSLRDLIVKTPYISEEDAWYYISQMLVGIGSLHAKHIIHRDIKSLNIFVHEEADKRLSLKIGDMGVSKQLNSTTVMAQTLVGSPYYLSPEICRSEKYNMKSDIWAIGITFYEMLNNGKHPFLANNQAALLINILKGKYKQLPEEKYSQILRHLVYWCLSSDVTVRPDVYSLLALKPVADAIQRNGIQIPKDLQEAINKAKQHLSRLKSSDNTRSQQAIRQAQPVAPKTQPIQRKPEPKIEVEIELEEDVIDMTPTYGSQSKQIRIQEYNDDFDDDEEEQRPETSVQQKQLQDLINQQDTISKEQDKIFKEITPFNIPPHIRDDLINWFIQNTKSTEDQISKYVFGKIGYDKVSSVQFLRQYSDLQRKKMNINNEINEVMKQVKK</sequence>
<dbReference type="FunFam" id="3.30.200.20:FF:000097">
    <property type="entry name" value="Probable serine/threonine-protein kinase nek1"/>
    <property type="match status" value="1"/>
</dbReference>
<dbReference type="Gene3D" id="1.10.510.10">
    <property type="entry name" value="Transferase(Phosphotransferase) domain 1"/>
    <property type="match status" value="1"/>
</dbReference>
<dbReference type="InterPro" id="IPR051131">
    <property type="entry name" value="NEK_Ser/Thr_kinase_NIMA"/>
</dbReference>
<keyword evidence="4" id="KW-0808">Transferase</keyword>
<evidence type="ECO:0000256" key="1">
    <source>
        <dbReference type="ARBA" id="ARBA00010886"/>
    </source>
</evidence>
<dbReference type="InterPro" id="IPR008271">
    <property type="entry name" value="Ser/Thr_kinase_AS"/>
</dbReference>
<dbReference type="SMART" id="SM00220">
    <property type="entry name" value="S_TKc"/>
    <property type="match status" value="1"/>
</dbReference>
<dbReference type="AlphaFoldDB" id="V6LB84"/>
<comment type="similarity">
    <text evidence="1">Belongs to the protein kinase superfamily. NEK Ser/Thr protein kinase family. NIMA subfamily.</text>
</comment>
<dbReference type="InterPro" id="IPR001245">
    <property type="entry name" value="Ser-Thr/Tyr_kinase_cat_dom"/>
</dbReference>
<dbReference type="PROSITE" id="PS00108">
    <property type="entry name" value="PROTEIN_KINASE_ST"/>
    <property type="match status" value="1"/>
</dbReference>
<dbReference type="InterPro" id="IPR000719">
    <property type="entry name" value="Prot_kinase_dom"/>
</dbReference>
<comment type="catalytic activity">
    <reaction evidence="8">
        <text>L-threonyl-[protein] + ATP = O-phospho-L-threonyl-[protein] + ADP + H(+)</text>
        <dbReference type="Rhea" id="RHEA:46608"/>
        <dbReference type="Rhea" id="RHEA-COMP:11060"/>
        <dbReference type="Rhea" id="RHEA-COMP:11605"/>
        <dbReference type="ChEBI" id="CHEBI:15378"/>
        <dbReference type="ChEBI" id="CHEBI:30013"/>
        <dbReference type="ChEBI" id="CHEBI:30616"/>
        <dbReference type="ChEBI" id="CHEBI:61977"/>
        <dbReference type="ChEBI" id="CHEBI:456216"/>
        <dbReference type="EC" id="2.7.11.1"/>
    </reaction>
</comment>
<feature type="region of interest" description="Disordered" evidence="10">
    <location>
        <begin position="297"/>
        <end position="328"/>
    </location>
</feature>
<keyword evidence="5" id="KW-0547">Nucleotide-binding</keyword>
<keyword evidence="14" id="KW-1185">Reference proteome</keyword>